<sequence>MKQQLKSFRRNILGGYRLFKLQFFSSRLKVGKGFFCGVNCFMSSKNTISIGNNFYMGNNCHLAANAIIGDDVLFASFVSLVGGDHKIDNIKTTMRLSGRNELKTIIIKDNVWIGHGAIIMHGVCIETGAVVAAGSVVTKNIEANAIYGGNPAKFIRYRKNT</sequence>
<dbReference type="CDD" id="cd04647">
    <property type="entry name" value="LbH_MAT_like"/>
    <property type="match status" value="1"/>
</dbReference>
<dbReference type="EMBL" id="JACWMW010000002">
    <property type="protein sequence ID" value="MBD1386233.1"/>
    <property type="molecule type" value="Genomic_DNA"/>
</dbReference>
<keyword evidence="5" id="KW-1185">Reference proteome</keyword>
<evidence type="ECO:0000313" key="4">
    <source>
        <dbReference type="EMBL" id="MBD1386233.1"/>
    </source>
</evidence>
<accession>A0ABR7X6K7</accession>
<dbReference type="Pfam" id="PF00132">
    <property type="entry name" value="Hexapep"/>
    <property type="match status" value="1"/>
</dbReference>
<dbReference type="InterPro" id="IPR011004">
    <property type="entry name" value="Trimer_LpxA-like_sf"/>
</dbReference>
<dbReference type="InterPro" id="IPR018357">
    <property type="entry name" value="Hexapep_transf_CS"/>
</dbReference>
<evidence type="ECO:0000313" key="5">
    <source>
        <dbReference type="Proteomes" id="UP000618754"/>
    </source>
</evidence>
<keyword evidence="2" id="KW-0677">Repeat</keyword>
<dbReference type="PANTHER" id="PTHR23416">
    <property type="entry name" value="SIALIC ACID SYNTHASE-RELATED"/>
    <property type="match status" value="1"/>
</dbReference>
<gene>
    <name evidence="4" type="ORF">IDJ75_13185</name>
</gene>
<organism evidence="4 5">
    <name type="scientific">Mucilaginibacter rigui</name>
    <dbReference type="NCBI Taxonomy" id="534635"/>
    <lineage>
        <taxon>Bacteria</taxon>
        <taxon>Pseudomonadati</taxon>
        <taxon>Bacteroidota</taxon>
        <taxon>Sphingobacteriia</taxon>
        <taxon>Sphingobacteriales</taxon>
        <taxon>Sphingobacteriaceae</taxon>
        <taxon>Mucilaginibacter</taxon>
    </lineage>
</organism>
<keyword evidence="1" id="KW-0808">Transferase</keyword>
<name>A0ABR7X6K7_9SPHI</name>
<dbReference type="PROSITE" id="PS00101">
    <property type="entry name" value="HEXAPEP_TRANSFERASES"/>
    <property type="match status" value="1"/>
</dbReference>
<dbReference type="Gene3D" id="2.160.10.10">
    <property type="entry name" value="Hexapeptide repeat proteins"/>
    <property type="match status" value="1"/>
</dbReference>
<dbReference type="GO" id="GO:0016746">
    <property type="term" value="F:acyltransferase activity"/>
    <property type="evidence" value="ECO:0007669"/>
    <property type="project" value="UniProtKB-KW"/>
</dbReference>
<comment type="caution">
    <text evidence="4">The sequence shown here is derived from an EMBL/GenBank/DDBJ whole genome shotgun (WGS) entry which is preliminary data.</text>
</comment>
<dbReference type="InterPro" id="IPR001451">
    <property type="entry name" value="Hexapep"/>
</dbReference>
<dbReference type="Proteomes" id="UP000618754">
    <property type="component" value="Unassembled WGS sequence"/>
</dbReference>
<protein>
    <submittedName>
        <fullName evidence="4">Acyltransferase</fullName>
    </submittedName>
</protein>
<evidence type="ECO:0000256" key="2">
    <source>
        <dbReference type="ARBA" id="ARBA00022737"/>
    </source>
</evidence>
<evidence type="ECO:0000256" key="1">
    <source>
        <dbReference type="ARBA" id="ARBA00022679"/>
    </source>
</evidence>
<proteinExistence type="predicted"/>
<dbReference type="RefSeq" id="WP_191176047.1">
    <property type="nucleotide sequence ID" value="NZ_JACWMW010000002.1"/>
</dbReference>
<evidence type="ECO:0000256" key="3">
    <source>
        <dbReference type="ARBA" id="ARBA00023315"/>
    </source>
</evidence>
<dbReference type="InterPro" id="IPR051159">
    <property type="entry name" value="Hexapeptide_acetyltransf"/>
</dbReference>
<dbReference type="SUPFAM" id="SSF51161">
    <property type="entry name" value="Trimeric LpxA-like enzymes"/>
    <property type="match status" value="1"/>
</dbReference>
<keyword evidence="3 4" id="KW-0012">Acyltransferase</keyword>
<reference evidence="4 5" key="1">
    <citation type="submission" date="2020-09" db="EMBL/GenBank/DDBJ databases">
        <title>Novel species of Mucilaginibacter isolated from a glacier on the Tibetan Plateau.</title>
        <authorList>
            <person name="Liu Q."/>
            <person name="Xin Y.-H."/>
        </authorList>
    </citation>
    <scope>NUCLEOTIDE SEQUENCE [LARGE SCALE GENOMIC DNA]</scope>
    <source>
        <strain evidence="4 5">CGMCC 1.13878</strain>
    </source>
</reference>